<evidence type="ECO:0008006" key="4">
    <source>
        <dbReference type="Google" id="ProtNLM"/>
    </source>
</evidence>
<dbReference type="STRING" id="1224164.B843_02650"/>
<feature type="transmembrane region" description="Helical" evidence="1">
    <location>
        <begin position="18"/>
        <end position="43"/>
    </location>
</feature>
<feature type="transmembrane region" description="Helical" evidence="1">
    <location>
        <begin position="134"/>
        <end position="161"/>
    </location>
</feature>
<feature type="transmembrane region" description="Helical" evidence="1">
    <location>
        <begin position="283"/>
        <end position="304"/>
    </location>
</feature>
<dbReference type="EMBL" id="CP004353">
    <property type="protein sequence ID" value="AHI21921.1"/>
    <property type="molecule type" value="Genomic_DNA"/>
</dbReference>
<evidence type="ECO:0000313" key="3">
    <source>
        <dbReference type="Proteomes" id="UP000019222"/>
    </source>
</evidence>
<evidence type="ECO:0000256" key="1">
    <source>
        <dbReference type="SAM" id="Phobius"/>
    </source>
</evidence>
<dbReference type="PATRIC" id="fig|1224164.3.peg.524"/>
<keyword evidence="1" id="KW-1133">Transmembrane helix</keyword>
<feature type="transmembrane region" description="Helical" evidence="1">
    <location>
        <begin position="108"/>
        <end position="127"/>
    </location>
</feature>
<dbReference type="AlphaFoldDB" id="W5XY42"/>
<accession>W5XY42</accession>
<keyword evidence="1" id="KW-0472">Membrane</keyword>
<dbReference type="KEGG" id="cvt:B843_02650"/>
<dbReference type="HOGENOM" id="CLU_425603_0_0_11"/>
<name>W5XY42_9CORY</name>
<feature type="transmembrane region" description="Helical" evidence="1">
    <location>
        <begin position="460"/>
        <end position="477"/>
    </location>
</feature>
<feature type="transmembrane region" description="Helical" evidence="1">
    <location>
        <begin position="349"/>
        <end position="370"/>
    </location>
</feature>
<feature type="transmembrane region" description="Helical" evidence="1">
    <location>
        <begin position="226"/>
        <end position="249"/>
    </location>
</feature>
<proteinExistence type="predicted"/>
<protein>
    <recommendedName>
        <fullName evidence="4">Amino acid transporter</fullName>
    </recommendedName>
</protein>
<feature type="transmembrane region" description="Helical" evidence="1">
    <location>
        <begin position="432"/>
        <end position="454"/>
    </location>
</feature>
<sequence>MCLSGVDYYSTLGYQPGIAVLAAGALAPIATVFLILLTLLGAVPVYRHIAKEAPGGQGSIAVLARQVSGWKGKLLILVLLGFVCTDFIITITLSAADATAHLLHTSGGAWNMPVTFLLILGLAAIFLRGFNEAIGISFVLVTAYLLLNIVVVGNGVFHLAADPSLVTDWWHNLRAVHPDPVGMVLIAALVFPKIALGLSGFETGVSVIPQIEGKDKEAQLRGAKKLLTTSAAIMCVMLAASSMVVTIMVPAAELEAGGSANGRALAYLAHEQLGPVVGGLYDWVTVFILWFAGASAMAGLLNLIPKFLPKFGMAPAWVARQRPLVLVVLAIALVVTFLFKANVDAQSGAYATGVLVLLFSGALASTLAVYQSLQKRRKANKLLAETVEDTSSDRTLVDADGLAITEEFTAIDRVRARHPVGQGPVAIRWRQYLMPVFFGLVTVAFAYTAVANMIERPEGLHVASFFIVGIVVVSAISRTSRSFELRSFTIDYDTTALKLIDAARVGKLSIIAHRSDATSVQDYERKEHEMRRRHLIPENQPIIFLEVGVRDASEFLTPLSVTGCRVGDASVLRTTAASVPNAIAAIAVDLHHRSPVDLYFSWSPGSPVRDMLRFLTIGKGQNAVVVHEILRRAYPDWQSRPHVHVG</sequence>
<feature type="transmembrane region" description="Helical" evidence="1">
    <location>
        <begin position="324"/>
        <end position="343"/>
    </location>
</feature>
<organism evidence="2 3">
    <name type="scientific">Corynebacterium vitaeruminis DSM 20294</name>
    <dbReference type="NCBI Taxonomy" id="1224164"/>
    <lineage>
        <taxon>Bacteria</taxon>
        <taxon>Bacillati</taxon>
        <taxon>Actinomycetota</taxon>
        <taxon>Actinomycetes</taxon>
        <taxon>Mycobacteriales</taxon>
        <taxon>Corynebacteriaceae</taxon>
        <taxon>Corynebacterium</taxon>
    </lineage>
</organism>
<dbReference type="eggNOG" id="COG0814">
    <property type="taxonomic scope" value="Bacteria"/>
</dbReference>
<feature type="transmembrane region" description="Helical" evidence="1">
    <location>
        <begin position="181"/>
        <end position="205"/>
    </location>
</feature>
<evidence type="ECO:0000313" key="2">
    <source>
        <dbReference type="EMBL" id="AHI21921.1"/>
    </source>
</evidence>
<gene>
    <name evidence="2" type="ORF">B843_02650</name>
</gene>
<feature type="transmembrane region" description="Helical" evidence="1">
    <location>
        <begin position="74"/>
        <end position="96"/>
    </location>
</feature>
<dbReference type="Proteomes" id="UP000019222">
    <property type="component" value="Chromosome"/>
</dbReference>
<keyword evidence="3" id="KW-1185">Reference proteome</keyword>
<reference evidence="2 3" key="1">
    <citation type="submission" date="2013-02" db="EMBL/GenBank/DDBJ databases">
        <title>The complete genome sequence of Corynebacterium vitaeruminis DSM 20294.</title>
        <authorList>
            <person name="Ruckert C."/>
            <person name="Albersmeier A."/>
            <person name="Kalinowski J."/>
        </authorList>
    </citation>
    <scope>NUCLEOTIDE SEQUENCE [LARGE SCALE GENOMIC DNA]</scope>
    <source>
        <strain evidence="3">ATCC 10234</strain>
    </source>
</reference>
<keyword evidence="1" id="KW-0812">Transmembrane</keyword>